<gene>
    <name evidence="1" type="ORF">MBMO_EB0-41B09.0023</name>
</gene>
<organism evidence="1">
    <name type="scientific">uncultured marine bacterium EB0_41B09</name>
    <dbReference type="NCBI Taxonomy" id="415438"/>
    <lineage>
        <taxon>Bacteria</taxon>
        <taxon>environmental samples</taxon>
    </lineage>
</organism>
<reference evidence="1" key="1">
    <citation type="journal article" date="2007" name="Environ. Microbiol.">
        <title>Proteorhodopsin photosystem gene clusters exhibit co-evolutionary trends and shared ancestry among diverse marine microbial phyla.</title>
        <authorList>
            <person name="McCarren J."/>
            <person name="Delong E.F."/>
        </authorList>
    </citation>
    <scope>NUCLEOTIDE SEQUENCE</scope>
</reference>
<protein>
    <submittedName>
        <fullName evidence="1">Uncharacterized protein</fullName>
    </submittedName>
</protein>
<evidence type="ECO:0000313" key="1">
    <source>
        <dbReference type="EMBL" id="ABL97753.1"/>
    </source>
</evidence>
<accession>A4GI42</accession>
<proteinExistence type="predicted"/>
<dbReference type="EMBL" id="EF089400">
    <property type="protein sequence ID" value="ABL97753.1"/>
    <property type="molecule type" value="Genomic_DNA"/>
</dbReference>
<name>A4GI42_9BACT</name>
<sequence length="70" mass="8280">MISDVSKSKIFSALFFKKSFAFEFVSVLVFDSNLISHLIRNLIVNENHSHYKNKRLEKPFNTKKLSIREF</sequence>
<dbReference type="AlphaFoldDB" id="A4GI42"/>